<dbReference type="InterPro" id="IPR036179">
    <property type="entry name" value="Ig-like_dom_sf"/>
</dbReference>
<dbReference type="KEGG" id="char:116220699"/>
<evidence type="ECO:0000256" key="1">
    <source>
        <dbReference type="ARBA" id="ARBA00004236"/>
    </source>
</evidence>
<dbReference type="PANTHER" id="PTHR19433">
    <property type="entry name" value="T-CELL RECEPTOR ALPHA CHAIN V REGION-RELATED"/>
    <property type="match status" value="1"/>
</dbReference>
<gene>
    <name evidence="12" type="primary">LOC116220699</name>
</gene>
<evidence type="ECO:0000313" key="11">
    <source>
        <dbReference type="Proteomes" id="UP000515152"/>
    </source>
</evidence>
<dbReference type="SMART" id="SM00406">
    <property type="entry name" value="IGv"/>
    <property type="match status" value="1"/>
</dbReference>
<dbReference type="GO" id="GO:0005886">
    <property type="term" value="C:plasma membrane"/>
    <property type="evidence" value="ECO:0007669"/>
    <property type="project" value="UniProtKB-SubCell"/>
</dbReference>
<dbReference type="InterPro" id="IPR003599">
    <property type="entry name" value="Ig_sub"/>
</dbReference>
<dbReference type="Gene3D" id="2.60.40.10">
    <property type="entry name" value="Immunoglobulins"/>
    <property type="match status" value="1"/>
</dbReference>
<evidence type="ECO:0000256" key="2">
    <source>
        <dbReference type="ARBA" id="ARBA00022475"/>
    </source>
</evidence>
<keyword evidence="2" id="KW-1003">Cell membrane</keyword>
<evidence type="ECO:0000256" key="8">
    <source>
        <dbReference type="SAM" id="MobiDB-lite"/>
    </source>
</evidence>
<dbReference type="GeneID" id="116220699"/>
<dbReference type="GO" id="GO:0002376">
    <property type="term" value="P:immune system process"/>
    <property type="evidence" value="ECO:0007669"/>
    <property type="project" value="UniProtKB-KW"/>
</dbReference>
<dbReference type="GO" id="GO:0009617">
    <property type="term" value="P:response to bacterium"/>
    <property type="evidence" value="ECO:0007669"/>
    <property type="project" value="TreeGrafter"/>
</dbReference>
<evidence type="ECO:0000256" key="3">
    <source>
        <dbReference type="ARBA" id="ARBA00022729"/>
    </source>
</evidence>
<keyword evidence="6" id="KW-1015">Disulfide bond</keyword>
<feature type="compositionally biased region" description="Basic and acidic residues" evidence="8">
    <location>
        <begin position="214"/>
        <end position="227"/>
    </location>
</feature>
<name>A0A6P8FM40_CLUHA</name>
<reference evidence="12" key="1">
    <citation type="submission" date="2025-08" db="UniProtKB">
        <authorList>
            <consortium name="RefSeq"/>
        </authorList>
    </citation>
    <scope>IDENTIFICATION</scope>
</reference>
<dbReference type="InterPro" id="IPR052051">
    <property type="entry name" value="TCR_complex_component"/>
</dbReference>
<evidence type="ECO:0000259" key="10">
    <source>
        <dbReference type="PROSITE" id="PS50835"/>
    </source>
</evidence>
<feature type="region of interest" description="Disordered" evidence="8">
    <location>
        <begin position="214"/>
        <end position="234"/>
    </location>
</feature>
<evidence type="ECO:0000256" key="6">
    <source>
        <dbReference type="ARBA" id="ARBA00023157"/>
    </source>
</evidence>
<organism evidence="11 12">
    <name type="scientific">Clupea harengus</name>
    <name type="common">Atlantic herring</name>
    <dbReference type="NCBI Taxonomy" id="7950"/>
    <lineage>
        <taxon>Eukaryota</taxon>
        <taxon>Metazoa</taxon>
        <taxon>Chordata</taxon>
        <taxon>Craniata</taxon>
        <taxon>Vertebrata</taxon>
        <taxon>Euteleostomi</taxon>
        <taxon>Actinopterygii</taxon>
        <taxon>Neopterygii</taxon>
        <taxon>Teleostei</taxon>
        <taxon>Clupei</taxon>
        <taxon>Clupeiformes</taxon>
        <taxon>Clupeoidei</taxon>
        <taxon>Clupeidae</taxon>
        <taxon>Clupea</taxon>
    </lineage>
</organism>
<feature type="domain" description="Ig-like" evidence="10">
    <location>
        <begin position="17"/>
        <end position="123"/>
    </location>
</feature>
<dbReference type="Pfam" id="PF07686">
    <property type="entry name" value="V-set"/>
    <property type="match status" value="1"/>
</dbReference>
<evidence type="ECO:0000256" key="9">
    <source>
        <dbReference type="SAM" id="Phobius"/>
    </source>
</evidence>
<keyword evidence="11" id="KW-1185">Reference proteome</keyword>
<proteinExistence type="predicted"/>
<dbReference type="PROSITE" id="PS50835">
    <property type="entry name" value="IG_LIKE"/>
    <property type="match status" value="1"/>
</dbReference>
<dbReference type="InterPro" id="IPR013783">
    <property type="entry name" value="Ig-like_fold"/>
</dbReference>
<accession>A0A6P8FM40</accession>
<dbReference type="InterPro" id="IPR013106">
    <property type="entry name" value="Ig_V-set"/>
</dbReference>
<dbReference type="SMART" id="SM00409">
    <property type="entry name" value="IG"/>
    <property type="match status" value="1"/>
</dbReference>
<evidence type="ECO:0000256" key="5">
    <source>
        <dbReference type="ARBA" id="ARBA00023136"/>
    </source>
</evidence>
<keyword evidence="7" id="KW-0325">Glycoprotein</keyword>
<evidence type="ECO:0000313" key="12">
    <source>
        <dbReference type="RefSeq" id="XP_031424525.1"/>
    </source>
</evidence>
<dbReference type="SUPFAM" id="SSF48726">
    <property type="entry name" value="Immunoglobulin"/>
    <property type="match status" value="1"/>
</dbReference>
<keyword evidence="4" id="KW-0391">Immunity</keyword>
<dbReference type="AlphaFoldDB" id="A0A6P8FM40"/>
<evidence type="ECO:0000256" key="4">
    <source>
        <dbReference type="ARBA" id="ARBA00022859"/>
    </source>
</evidence>
<dbReference type="InterPro" id="IPR007110">
    <property type="entry name" value="Ig-like_dom"/>
</dbReference>
<dbReference type="PANTHER" id="PTHR19433:SF133">
    <property type="entry name" value="IMMUNE-TYPE RECEPTOR 5 PRECURSOR-RELATED"/>
    <property type="match status" value="1"/>
</dbReference>
<dbReference type="Proteomes" id="UP000515152">
    <property type="component" value="Chromosome 6"/>
</dbReference>
<feature type="region of interest" description="Disordered" evidence="8">
    <location>
        <begin position="251"/>
        <end position="271"/>
    </location>
</feature>
<keyword evidence="9" id="KW-1133">Transmembrane helix</keyword>
<dbReference type="RefSeq" id="XP_031424525.1">
    <property type="nucleotide sequence ID" value="XM_031568665.2"/>
</dbReference>
<keyword evidence="5 9" id="KW-0472">Membrane</keyword>
<protein>
    <submittedName>
        <fullName evidence="12">Uncharacterized protein LOC116220699 isoform X1</fullName>
    </submittedName>
</protein>
<comment type="subcellular location">
    <subcellularLocation>
        <location evidence="1">Cell membrane</location>
    </subcellularLocation>
</comment>
<keyword evidence="9" id="KW-0812">Transmembrane</keyword>
<keyword evidence="3" id="KW-0732">Signal</keyword>
<feature type="transmembrane region" description="Helical" evidence="9">
    <location>
        <begin position="181"/>
        <end position="206"/>
    </location>
</feature>
<dbReference type="CDD" id="cd00099">
    <property type="entry name" value="IgV"/>
    <property type="match status" value="1"/>
</dbReference>
<evidence type="ECO:0000256" key="7">
    <source>
        <dbReference type="ARBA" id="ARBA00023180"/>
    </source>
</evidence>
<dbReference type="OrthoDB" id="6370831at2759"/>
<sequence length="271" mass="30956">MQCFDYYIMKLTHMLYPHTFLDKAHDVIQLNRVTEAAPGDTVTLDCFFPEAFKTDPLSWYKQTLGQKPFLVARSSRATISWSPLFSEDFQNGRMNIQRSDGVFYLTITNVTSSDEATYYCTLTMQLDHTFGNGTFLALKGHRQFNLSFKDDRAFICAVANCGKMNTEKKTVLNTEKAVVPVVYGLAAVLGLCFVLICYLVSVIYHYRKHKHDKEVKSQQVHTDRSSRDPSSGQDAEELVNYAALHFSDKKLKRGKKKRDLPQESIYSDVRG</sequence>